<dbReference type="PROSITE" id="PS50815">
    <property type="entry name" value="HORMA"/>
    <property type="match status" value="1"/>
</dbReference>
<dbReference type="PANTHER" id="PTHR11842:SF10">
    <property type="entry name" value="MITOTIC SPINDLE ASSEMBLY CHECKPOINT PROTEIN MAD2B"/>
    <property type="match status" value="1"/>
</dbReference>
<evidence type="ECO:0000256" key="1">
    <source>
        <dbReference type="ARBA" id="ARBA00010348"/>
    </source>
</evidence>
<keyword evidence="5" id="KW-1185">Reference proteome</keyword>
<dbReference type="PANTHER" id="PTHR11842">
    <property type="entry name" value="MITOTIC SPINDLE ASSEMBLY CHECKPOINT PROTEIN MAD2"/>
    <property type="match status" value="1"/>
</dbReference>
<dbReference type="Proteomes" id="UP000815677">
    <property type="component" value="Unassembled WGS sequence"/>
</dbReference>
<feature type="region of interest" description="Disordered" evidence="2">
    <location>
        <begin position="231"/>
        <end position="309"/>
    </location>
</feature>
<sequence>MAVPLNYSQTVRGITEFIEVAIHSILYVRQVYPADLFIRRKKYDTPVFQSRHPGLNEYISKAVKAIGEQMLTGNLEKVAVVIKNREQEALERFLFSVENMIHIEDYDKKTGVQEALSASDLGQYFRGFLVKLNMIESSLGQLPTGDETSFTITIELKADAVPVTKSQNPPPWIPAFTQHTTDGTSDESELHMIRAVNTGIVNLSFAVQETDVKLRREREAREKLIAAAASAAAAKKPAPPAAASGEAKTSTEKADESAAEAAADDAAAEEIIKVALADDPMPEQGCPAFPSSRPPWSAGKLSVPGESHR</sequence>
<evidence type="ECO:0000313" key="4">
    <source>
        <dbReference type="EMBL" id="GAT59030.1"/>
    </source>
</evidence>
<feature type="compositionally biased region" description="Low complexity" evidence="2">
    <location>
        <begin position="231"/>
        <end position="244"/>
    </location>
</feature>
<dbReference type="Pfam" id="PF02301">
    <property type="entry name" value="HORMA"/>
    <property type="match status" value="1"/>
</dbReference>
<dbReference type="SUPFAM" id="SSF56019">
    <property type="entry name" value="The spindle assembly checkpoint protein mad2"/>
    <property type="match status" value="1"/>
</dbReference>
<dbReference type="InterPro" id="IPR003511">
    <property type="entry name" value="HORMA_dom"/>
</dbReference>
<reference evidence="4" key="1">
    <citation type="submission" date="2014-09" db="EMBL/GenBank/DDBJ databases">
        <title>Genome sequence of the luminous mushroom Mycena chlorophos for searching fungal bioluminescence genes.</title>
        <authorList>
            <person name="Tanaka Y."/>
            <person name="Kasuga D."/>
            <person name="Oba Y."/>
            <person name="Hase S."/>
            <person name="Sato K."/>
            <person name="Oba Y."/>
            <person name="Sakakibara Y."/>
        </authorList>
    </citation>
    <scope>NUCLEOTIDE SEQUENCE</scope>
</reference>
<evidence type="ECO:0000313" key="5">
    <source>
        <dbReference type="Proteomes" id="UP000815677"/>
    </source>
</evidence>
<name>A0ABQ0M6N5_MYCCL</name>
<dbReference type="EMBL" id="DF849799">
    <property type="protein sequence ID" value="GAT59030.1"/>
    <property type="molecule type" value="Genomic_DNA"/>
</dbReference>
<proteinExistence type="inferred from homology"/>
<gene>
    <name evidence="4" type="ORF">MCHLO_15385</name>
</gene>
<evidence type="ECO:0000256" key="2">
    <source>
        <dbReference type="SAM" id="MobiDB-lite"/>
    </source>
</evidence>
<comment type="similarity">
    <text evidence="1">Belongs to the MAD2 family.</text>
</comment>
<protein>
    <recommendedName>
        <fullName evidence="3">HORMA domain-containing protein</fullName>
    </recommendedName>
</protein>
<dbReference type="Gene3D" id="3.30.900.10">
    <property type="entry name" value="HORMA domain"/>
    <property type="match status" value="1"/>
</dbReference>
<dbReference type="InterPro" id="IPR036570">
    <property type="entry name" value="HORMA_dom_sf"/>
</dbReference>
<evidence type="ECO:0000259" key="3">
    <source>
        <dbReference type="PROSITE" id="PS50815"/>
    </source>
</evidence>
<accession>A0ABQ0M6N5</accession>
<organism evidence="4 5">
    <name type="scientific">Mycena chlorophos</name>
    <name type="common">Agaric fungus</name>
    <name type="synonym">Agaricus chlorophos</name>
    <dbReference type="NCBI Taxonomy" id="658473"/>
    <lineage>
        <taxon>Eukaryota</taxon>
        <taxon>Fungi</taxon>
        <taxon>Dikarya</taxon>
        <taxon>Basidiomycota</taxon>
        <taxon>Agaricomycotina</taxon>
        <taxon>Agaricomycetes</taxon>
        <taxon>Agaricomycetidae</taxon>
        <taxon>Agaricales</taxon>
        <taxon>Marasmiineae</taxon>
        <taxon>Mycenaceae</taxon>
        <taxon>Mycena</taxon>
    </lineage>
</organism>
<dbReference type="InterPro" id="IPR045091">
    <property type="entry name" value="Mad2-like"/>
</dbReference>
<feature type="domain" description="HORMA" evidence="3">
    <location>
        <begin position="8"/>
        <end position="207"/>
    </location>
</feature>